<protein>
    <recommendedName>
        <fullName evidence="5">3-oxoacyl-[acyl-carrier-protein] reductase MabA</fullName>
    </recommendedName>
</protein>
<dbReference type="InterPro" id="IPR036291">
    <property type="entry name" value="NAD(P)-bd_dom_sf"/>
</dbReference>
<organism evidence="8 9">
    <name type="scientific">Nocardia flavorosea</name>
    <dbReference type="NCBI Taxonomy" id="53429"/>
    <lineage>
        <taxon>Bacteria</taxon>
        <taxon>Bacillati</taxon>
        <taxon>Actinomycetota</taxon>
        <taxon>Actinomycetes</taxon>
        <taxon>Mycobacteriales</taxon>
        <taxon>Nocardiaceae</taxon>
        <taxon>Nocardia</taxon>
    </lineage>
</organism>
<dbReference type="FunFam" id="3.40.50.720:FF:000173">
    <property type="entry name" value="3-oxoacyl-[acyl-carrier protein] reductase"/>
    <property type="match status" value="1"/>
</dbReference>
<keyword evidence="3" id="KW-0134">Cell wall</keyword>
<evidence type="ECO:0000256" key="5">
    <source>
        <dbReference type="ARBA" id="ARBA00040781"/>
    </source>
</evidence>
<dbReference type="GO" id="GO:0004316">
    <property type="term" value="F:3-oxoacyl-[acyl-carrier-protein] reductase (NADPH) activity"/>
    <property type="evidence" value="ECO:0007669"/>
    <property type="project" value="UniProtKB-EC"/>
</dbReference>
<dbReference type="PANTHER" id="PTHR42879:SF2">
    <property type="entry name" value="3-OXOACYL-[ACYL-CARRIER-PROTEIN] REDUCTASE FABG"/>
    <property type="match status" value="1"/>
</dbReference>
<evidence type="ECO:0000313" key="9">
    <source>
        <dbReference type="Proteomes" id="UP000570678"/>
    </source>
</evidence>
<evidence type="ECO:0000259" key="7">
    <source>
        <dbReference type="SMART" id="SM00822"/>
    </source>
</evidence>
<dbReference type="AlphaFoldDB" id="A0A846YMH0"/>
<dbReference type="GO" id="GO:0032787">
    <property type="term" value="P:monocarboxylic acid metabolic process"/>
    <property type="evidence" value="ECO:0007669"/>
    <property type="project" value="UniProtKB-ARBA"/>
</dbReference>
<gene>
    <name evidence="8" type="ORF">HGA15_22160</name>
</gene>
<keyword evidence="9" id="KW-1185">Reference proteome</keyword>
<feature type="domain" description="Ketoreductase" evidence="7">
    <location>
        <begin position="6"/>
        <end position="188"/>
    </location>
</feature>
<dbReference type="InterPro" id="IPR050259">
    <property type="entry name" value="SDR"/>
</dbReference>
<dbReference type="Pfam" id="PF13561">
    <property type="entry name" value="adh_short_C2"/>
    <property type="match status" value="1"/>
</dbReference>
<comment type="subcellular location">
    <subcellularLocation>
        <location evidence="1">Secreted</location>
        <location evidence="1">Cell wall</location>
    </subcellularLocation>
</comment>
<dbReference type="RefSeq" id="WP_062979572.1">
    <property type="nucleotide sequence ID" value="NZ_JAAXOT010000012.1"/>
</dbReference>
<dbReference type="EMBL" id="JAAXOT010000012">
    <property type="protein sequence ID" value="NKY58800.1"/>
    <property type="molecule type" value="Genomic_DNA"/>
</dbReference>
<reference evidence="8 9" key="1">
    <citation type="submission" date="2020-04" db="EMBL/GenBank/DDBJ databases">
        <title>MicrobeNet Type strains.</title>
        <authorList>
            <person name="Nicholson A.C."/>
        </authorList>
    </citation>
    <scope>NUCLEOTIDE SEQUENCE [LARGE SCALE GENOMIC DNA]</scope>
    <source>
        <strain evidence="8 9">JCM 3332</strain>
    </source>
</reference>
<proteinExistence type="inferred from homology"/>
<comment type="caution">
    <text evidence="8">The sequence shown here is derived from an EMBL/GenBank/DDBJ whole genome shotgun (WGS) entry which is preliminary data.</text>
</comment>
<evidence type="ECO:0000256" key="4">
    <source>
        <dbReference type="ARBA" id="ARBA00023002"/>
    </source>
</evidence>
<dbReference type="InterPro" id="IPR002347">
    <property type="entry name" value="SDR_fam"/>
</dbReference>
<dbReference type="PRINTS" id="PR00081">
    <property type="entry name" value="GDHRDH"/>
</dbReference>
<dbReference type="Proteomes" id="UP000570678">
    <property type="component" value="Unassembled WGS sequence"/>
</dbReference>
<dbReference type="InterPro" id="IPR057326">
    <property type="entry name" value="KR_dom"/>
</dbReference>
<keyword evidence="4" id="KW-0560">Oxidoreductase</keyword>
<name>A0A846YMH0_9NOCA</name>
<dbReference type="PRINTS" id="PR00080">
    <property type="entry name" value="SDRFAMILY"/>
</dbReference>
<dbReference type="InterPro" id="IPR020904">
    <property type="entry name" value="Sc_DH/Rdtase_CS"/>
</dbReference>
<evidence type="ECO:0000313" key="8">
    <source>
        <dbReference type="EMBL" id="NKY58800.1"/>
    </source>
</evidence>
<comment type="similarity">
    <text evidence="2">Belongs to the short-chain dehydrogenases/reductases (SDR) family.</text>
</comment>
<evidence type="ECO:0000256" key="2">
    <source>
        <dbReference type="ARBA" id="ARBA00006484"/>
    </source>
</evidence>
<dbReference type="PROSITE" id="PS00061">
    <property type="entry name" value="ADH_SHORT"/>
    <property type="match status" value="1"/>
</dbReference>
<accession>A0A846YMH0</accession>
<dbReference type="Gene3D" id="3.40.50.720">
    <property type="entry name" value="NAD(P)-binding Rossmann-like Domain"/>
    <property type="match status" value="1"/>
</dbReference>
<dbReference type="NCBIfam" id="NF009466">
    <property type="entry name" value="PRK12826.1-2"/>
    <property type="match status" value="1"/>
</dbReference>
<keyword evidence="3" id="KW-0964">Secreted</keyword>
<dbReference type="SMART" id="SM00822">
    <property type="entry name" value="PKS_KR"/>
    <property type="match status" value="1"/>
</dbReference>
<dbReference type="PANTHER" id="PTHR42879">
    <property type="entry name" value="3-OXOACYL-(ACYL-CARRIER-PROTEIN) REDUCTASE"/>
    <property type="match status" value="1"/>
</dbReference>
<evidence type="ECO:0000256" key="1">
    <source>
        <dbReference type="ARBA" id="ARBA00004191"/>
    </source>
</evidence>
<sequence>MNVPSRVAVVTGAGSGLGRSVAEHLAAAHHRIGVLDLDGEAAEKVAADIRFNGGSAIGIPVDVSEHDEVRAAFDTVRTELGPVEILVTSAGISGFTPFEKISLDEWNRYLAVNLTGTFLCLQAGLPDMAERGWGRIVTISSAAGQAGALRQGHYSASKGGVIAMTKTVALEYAARGITVNTVPPFTADTPMLQEAQRAKQVPGPEMMARFIPAGRVGTGDEIAAVCAFLCSEAASYLTGQVIAVNGGAVL</sequence>
<evidence type="ECO:0000256" key="6">
    <source>
        <dbReference type="ARBA" id="ARBA00047400"/>
    </source>
</evidence>
<dbReference type="SUPFAM" id="SSF51735">
    <property type="entry name" value="NAD(P)-binding Rossmann-fold domains"/>
    <property type="match status" value="1"/>
</dbReference>
<comment type="catalytic activity">
    <reaction evidence="6">
        <text>a (3R)-hydroxyacyl-[ACP] + NADP(+) = a 3-oxoacyl-[ACP] + NADPH + H(+)</text>
        <dbReference type="Rhea" id="RHEA:17397"/>
        <dbReference type="Rhea" id="RHEA-COMP:9916"/>
        <dbReference type="Rhea" id="RHEA-COMP:9945"/>
        <dbReference type="ChEBI" id="CHEBI:15378"/>
        <dbReference type="ChEBI" id="CHEBI:57783"/>
        <dbReference type="ChEBI" id="CHEBI:58349"/>
        <dbReference type="ChEBI" id="CHEBI:78776"/>
        <dbReference type="ChEBI" id="CHEBI:78827"/>
        <dbReference type="EC" id="1.1.1.100"/>
    </reaction>
    <physiologicalReaction direction="right-to-left" evidence="6">
        <dbReference type="Rhea" id="RHEA:17399"/>
    </physiologicalReaction>
</comment>
<evidence type="ECO:0000256" key="3">
    <source>
        <dbReference type="ARBA" id="ARBA00022512"/>
    </source>
</evidence>